<dbReference type="InterPro" id="IPR003790">
    <property type="entry name" value="GHL10"/>
</dbReference>
<feature type="compositionally biased region" description="Low complexity" evidence="2">
    <location>
        <begin position="250"/>
        <end position="283"/>
    </location>
</feature>
<comment type="caution">
    <text evidence="4">The sequence shown here is derived from an EMBL/GenBank/DDBJ whole genome shotgun (WGS) entry which is preliminary data.</text>
</comment>
<dbReference type="Gene3D" id="3.20.20.80">
    <property type="entry name" value="Glycosidases"/>
    <property type="match status" value="1"/>
</dbReference>
<gene>
    <name evidence="4" type="ORF">NC998_01595</name>
</gene>
<protein>
    <submittedName>
        <fullName evidence="4">Family 10 glycosylhydrolase</fullName>
    </submittedName>
</protein>
<evidence type="ECO:0000313" key="5">
    <source>
        <dbReference type="Proteomes" id="UP001464891"/>
    </source>
</evidence>
<dbReference type="Proteomes" id="UP001464891">
    <property type="component" value="Unassembled WGS sequence"/>
</dbReference>
<dbReference type="InterPro" id="IPR029062">
    <property type="entry name" value="Class_I_gatase-like"/>
</dbReference>
<feature type="compositionally biased region" description="Polar residues" evidence="2">
    <location>
        <begin position="284"/>
        <end position="294"/>
    </location>
</feature>
<dbReference type="EMBL" id="JAMPKM010000001">
    <property type="protein sequence ID" value="MEP0815784.1"/>
    <property type="molecule type" value="Genomic_DNA"/>
</dbReference>
<evidence type="ECO:0000256" key="1">
    <source>
        <dbReference type="ARBA" id="ARBA00022729"/>
    </source>
</evidence>
<keyword evidence="5" id="KW-1185">Reference proteome</keyword>
<dbReference type="SUPFAM" id="SSF51445">
    <property type="entry name" value="(Trans)glycosidases"/>
    <property type="match status" value="1"/>
</dbReference>
<dbReference type="InterPro" id="IPR017853">
    <property type="entry name" value="GH"/>
</dbReference>
<evidence type="ECO:0000259" key="3">
    <source>
        <dbReference type="Pfam" id="PF02638"/>
    </source>
</evidence>
<organism evidence="4 5">
    <name type="scientific">Trichocoleus desertorum GB2-A4</name>
    <dbReference type="NCBI Taxonomy" id="2933944"/>
    <lineage>
        <taxon>Bacteria</taxon>
        <taxon>Bacillati</taxon>
        <taxon>Cyanobacteriota</taxon>
        <taxon>Cyanophyceae</taxon>
        <taxon>Leptolyngbyales</taxon>
        <taxon>Trichocoleusaceae</taxon>
        <taxon>Trichocoleus</taxon>
    </lineage>
</organism>
<name>A0ABV0J1Z2_9CYAN</name>
<dbReference type="InterPro" id="IPR052177">
    <property type="entry name" value="Divisome_Glycosyl_Hydrolase"/>
</dbReference>
<keyword evidence="1" id="KW-0732">Signal</keyword>
<dbReference type="Pfam" id="PF02638">
    <property type="entry name" value="GHL10"/>
    <property type="match status" value="1"/>
</dbReference>
<accession>A0ABV0J1Z2</accession>
<dbReference type="PANTHER" id="PTHR43405:SF1">
    <property type="entry name" value="GLYCOSYL HYDROLASE DIGH"/>
    <property type="match status" value="1"/>
</dbReference>
<proteinExistence type="predicted"/>
<feature type="region of interest" description="Disordered" evidence="2">
    <location>
        <begin position="250"/>
        <end position="306"/>
    </location>
</feature>
<reference evidence="4 5" key="1">
    <citation type="submission" date="2022-04" db="EMBL/GenBank/DDBJ databases">
        <title>Positive selection, recombination, and allopatry shape intraspecific diversity of widespread and dominant cyanobacteria.</title>
        <authorList>
            <person name="Wei J."/>
            <person name="Shu W."/>
            <person name="Hu C."/>
        </authorList>
    </citation>
    <scope>NUCLEOTIDE SEQUENCE [LARGE SCALE GENOMIC DNA]</scope>
    <source>
        <strain evidence="4 5">GB2-A4</strain>
    </source>
</reference>
<evidence type="ECO:0000256" key="2">
    <source>
        <dbReference type="SAM" id="MobiDB-lite"/>
    </source>
</evidence>
<dbReference type="PANTHER" id="PTHR43405">
    <property type="entry name" value="GLYCOSYL HYDROLASE DIGH"/>
    <property type="match status" value="1"/>
</dbReference>
<evidence type="ECO:0000313" key="4">
    <source>
        <dbReference type="EMBL" id="MEP0815784.1"/>
    </source>
</evidence>
<dbReference type="RefSeq" id="WP_242016728.1">
    <property type="nucleotide sequence ID" value="NZ_JAMPKM010000001.1"/>
</dbReference>
<feature type="domain" description="Glycosyl hydrolase-like 10" evidence="3">
    <location>
        <begin position="439"/>
        <end position="755"/>
    </location>
</feature>
<dbReference type="Gene3D" id="3.40.50.880">
    <property type="match status" value="1"/>
</dbReference>
<sequence>MSKSRLATSVCLGLLLQCLVLLSPAVAERISLGVARSSDNAADWESITTRLQAAKVGYRVIDFQQVQRAADLNGISVLFLPNVETVTEAQAIALEEWMSRGGRVVVSGPVGRLSPLGVRQALRSLLGAYWAYPLSEPTGLQTITRQPQSWARKGQAASGLWGGVIMPSSLSSQTIATWKSATGVNPAVTATGAPSDNPPAIVTTERSTFFGWNWGRRSSGSAEFDGTWLRAALSRYGEVPVVTVPIAAAPLPATPTNSTAPKPSVGTSTLSLPLSSTPPTGSTALRQAPTQSGNDPAEQVAPPGIEVEPGALPIATLEAIAMRQELENLIGRVASALLTANAANSSAQTATSISTSDNTTASSLVASSKEFVAATPTKTSATAASSDPVQVVATARQGLQKFSQLVAQGDYRKARSQWIQTRRFLWDNYPTERLRAQPEIRAIWLDRGTIVRAGSEQGLAALFDRLAASGINTVFFETVNAGYTIYPSQVAPQQNPLTRGWDPLAAAVKLAHARGMELHAWVWAFAAGNERHNLLLNLPKDYPGPVISAHPDWANYDNRGRIIPAGQEKPFLDPANPEVRRYLQQLLNEIASRYQVDGIQLDYIRYPFQDPAAGRTYGYGKAARQQFQQFAGVDPLKISPSDRNLWQRWTNFRTQQIDSFVAETSQQLRRAKPNLVMSVAVFPLPQHERIQKLQQHWETWAERGDIDLVVPMAYAMDTNRFQRLVQPYLTSSKLNSTLIMPGIRLLNLPEAVAIDQIQALRDLPSGGYALFAAENFNDRLQTIFQKTQGPIQRTPKEPVPYRQPFAAAAVRYTALQREWNFLQGQKQLWMREPALSRWQNQSKALDQALQALAERPGRDRLKTAKRELTNFRAQFSSWMNLYALEHRYQVDAWEHRLDTIDTLLNYGDRVTLSSTPNRSANR</sequence>